<feature type="binding site" evidence="5">
    <location>
        <position position="449"/>
    </location>
    <ligand>
        <name>Fe cation</name>
        <dbReference type="ChEBI" id="CHEBI:24875"/>
        <note>catalytic</note>
    </ligand>
</feature>
<dbReference type="GO" id="GO:0016121">
    <property type="term" value="P:carotene catabolic process"/>
    <property type="evidence" value="ECO:0007669"/>
    <property type="project" value="TreeGrafter"/>
</dbReference>
<gene>
    <name evidence="6" type="ORF">ENSA5_50230</name>
</gene>
<dbReference type="AlphaFoldDB" id="A0A2S9XHQ0"/>
<accession>A0A2S9XHQ0</accession>
<keyword evidence="3 6" id="KW-0560">Oxidoreductase</keyword>
<protein>
    <submittedName>
        <fullName evidence="6">Apocarotenoid-15,15'-oxygenase</fullName>
        <ecNumber evidence="6">1.13.11.75</ecNumber>
    </submittedName>
</protein>
<dbReference type="GO" id="GO:0010436">
    <property type="term" value="F:carotenoid dioxygenase activity"/>
    <property type="evidence" value="ECO:0007669"/>
    <property type="project" value="TreeGrafter"/>
</dbReference>
<proteinExistence type="inferred from homology"/>
<dbReference type="GO" id="GO:0102162">
    <property type="term" value="F:all-trans-8'-apo-beta-carotenal 15,15'-oxygenase activity"/>
    <property type="evidence" value="ECO:0007669"/>
    <property type="project" value="UniProtKB-EC"/>
</dbReference>
<sequence>MSNPSSPRNLGRTHSFEALEVEGELPSDLAGTLYRVGPGLFERFGVRVDHPFDADGAITAVRVAAGGARGATQIIESEGYREEEAAGRRLYGSGASTLRQLRNNFTGRAKNTANTSAWAWNGGLYALMEGARPTELDPETLAVAGERDLGVVARTFSAHPHRVAELETTFNFGVRYGKHCGLDLYALPDAGPVRQIGAIDLPHNTLVHDFVATSTHLVFVICPVELIMWRALLGIGGIAKMLRWTPALGCELIVVPLAEPERPKRISCDAFWVWHFANGFAHGNDLVLDLCRYADFGSLDAIATGVRRSDPPRYQRAFIDLDAGRVRFELRGDAGVEFPRVHPAVEGRAHQFAWVSVEPEGPETGEGVGRIEPERGTLRAWMPAAGIKSGEPIPVPRGRGDDETDVWVLSLCHDGDSDRSFVAVLDGHEPERGPVAKLWFDQRIPQTYHGVWVGADSEKTA</sequence>
<evidence type="ECO:0000313" key="7">
    <source>
        <dbReference type="Proteomes" id="UP000237968"/>
    </source>
</evidence>
<dbReference type="PANTHER" id="PTHR10543">
    <property type="entry name" value="BETA-CAROTENE DIOXYGENASE"/>
    <property type="match status" value="1"/>
</dbReference>
<name>A0A2S9XHQ0_9BACT</name>
<dbReference type="EC" id="1.13.11.75" evidence="6"/>
<keyword evidence="4 5" id="KW-0408">Iron</keyword>
<evidence type="ECO:0000256" key="1">
    <source>
        <dbReference type="ARBA" id="ARBA00006787"/>
    </source>
</evidence>
<keyword evidence="7" id="KW-1185">Reference proteome</keyword>
<evidence type="ECO:0000256" key="3">
    <source>
        <dbReference type="ARBA" id="ARBA00023002"/>
    </source>
</evidence>
<dbReference type="Pfam" id="PF03055">
    <property type="entry name" value="RPE65"/>
    <property type="match status" value="1"/>
</dbReference>
<keyword evidence="2 5" id="KW-0479">Metal-binding</keyword>
<dbReference type="RefSeq" id="WP_106394268.1">
    <property type="nucleotide sequence ID" value="NZ_PVNK01000217.1"/>
</dbReference>
<comment type="similarity">
    <text evidence="1">Belongs to the carotenoid oxygenase family.</text>
</comment>
<dbReference type="InterPro" id="IPR004294">
    <property type="entry name" value="Carotenoid_Oase"/>
</dbReference>
<dbReference type="EMBL" id="PVNK01000217">
    <property type="protein sequence ID" value="PRP92260.1"/>
    <property type="molecule type" value="Genomic_DNA"/>
</dbReference>
<dbReference type="GO" id="GO:0046872">
    <property type="term" value="F:metal ion binding"/>
    <property type="evidence" value="ECO:0007669"/>
    <property type="project" value="UniProtKB-KW"/>
</dbReference>
<evidence type="ECO:0000313" key="6">
    <source>
        <dbReference type="EMBL" id="PRP92260.1"/>
    </source>
</evidence>
<organism evidence="6 7">
    <name type="scientific">Enhygromyxa salina</name>
    <dbReference type="NCBI Taxonomy" id="215803"/>
    <lineage>
        <taxon>Bacteria</taxon>
        <taxon>Pseudomonadati</taxon>
        <taxon>Myxococcota</taxon>
        <taxon>Polyangia</taxon>
        <taxon>Nannocystales</taxon>
        <taxon>Nannocystaceae</taxon>
        <taxon>Enhygromyxa</taxon>
    </lineage>
</organism>
<dbReference type="PANTHER" id="PTHR10543:SF89">
    <property type="entry name" value="CAROTENOID 9,10(9',10')-CLEAVAGE DIOXYGENASE 1"/>
    <property type="match status" value="1"/>
</dbReference>
<reference evidence="6 7" key="1">
    <citation type="submission" date="2018-03" db="EMBL/GenBank/DDBJ databases">
        <title>Draft Genome Sequences of the Obligatory Marine Myxobacteria Enhygromyxa salina SWB005.</title>
        <authorList>
            <person name="Poehlein A."/>
            <person name="Moghaddam J.A."/>
            <person name="Harms H."/>
            <person name="Alanjari M."/>
            <person name="Koenig G.M."/>
            <person name="Daniel R."/>
            <person name="Schaeberle T.F."/>
        </authorList>
    </citation>
    <scope>NUCLEOTIDE SEQUENCE [LARGE SCALE GENOMIC DNA]</scope>
    <source>
        <strain evidence="6 7">SWB005</strain>
    </source>
</reference>
<comment type="caution">
    <text evidence="6">The sequence shown here is derived from an EMBL/GenBank/DDBJ whole genome shotgun (WGS) entry which is preliminary data.</text>
</comment>
<feature type="binding site" evidence="5">
    <location>
        <position position="208"/>
    </location>
    <ligand>
        <name>Fe cation</name>
        <dbReference type="ChEBI" id="CHEBI:24875"/>
        <note>catalytic</note>
    </ligand>
</feature>
<dbReference type="Proteomes" id="UP000237968">
    <property type="component" value="Unassembled WGS sequence"/>
</dbReference>
<feature type="binding site" evidence="5">
    <location>
        <position position="159"/>
    </location>
    <ligand>
        <name>Fe cation</name>
        <dbReference type="ChEBI" id="CHEBI:24875"/>
        <note>catalytic</note>
    </ligand>
</feature>
<feature type="binding site" evidence="5">
    <location>
        <position position="275"/>
    </location>
    <ligand>
        <name>Fe cation</name>
        <dbReference type="ChEBI" id="CHEBI:24875"/>
        <note>catalytic</note>
    </ligand>
</feature>
<evidence type="ECO:0000256" key="4">
    <source>
        <dbReference type="ARBA" id="ARBA00023004"/>
    </source>
</evidence>
<comment type="cofactor">
    <cofactor evidence="5">
        <name>Fe(2+)</name>
        <dbReference type="ChEBI" id="CHEBI:29033"/>
    </cofactor>
    <text evidence="5">Binds 1 Fe(2+) ion per subunit.</text>
</comment>
<dbReference type="OrthoDB" id="6636843at2"/>
<evidence type="ECO:0000256" key="2">
    <source>
        <dbReference type="ARBA" id="ARBA00022723"/>
    </source>
</evidence>
<evidence type="ECO:0000256" key="5">
    <source>
        <dbReference type="PIRSR" id="PIRSR604294-1"/>
    </source>
</evidence>